<dbReference type="InterPro" id="IPR038770">
    <property type="entry name" value="Na+/solute_symporter_sf"/>
</dbReference>
<reference evidence="9 10" key="1">
    <citation type="journal article" date="2018" name="Nat. Biotechnol.">
        <title>A standardized bacterial taxonomy based on genome phylogeny substantially revises the tree of life.</title>
        <authorList>
            <person name="Parks D.H."/>
            <person name="Chuvochina M."/>
            <person name="Waite D.W."/>
            <person name="Rinke C."/>
            <person name="Skarshewski A."/>
            <person name="Chaumeil P.A."/>
            <person name="Hugenholtz P."/>
        </authorList>
    </citation>
    <scope>NUCLEOTIDE SEQUENCE [LARGE SCALE GENOMIC DNA]</scope>
    <source>
        <strain evidence="9">UBA9169</strain>
    </source>
</reference>
<comment type="subcellular location">
    <subcellularLocation>
        <location evidence="1">Cell membrane</location>
        <topology evidence="1">Multi-pass membrane protein</topology>
    </subcellularLocation>
</comment>
<gene>
    <name evidence="9" type="ORF">DCS45_19400</name>
</gene>
<feature type="transmembrane region" description="Helical" evidence="8">
    <location>
        <begin position="6"/>
        <end position="27"/>
    </location>
</feature>
<keyword evidence="4" id="KW-1003">Cell membrane</keyword>
<evidence type="ECO:0000256" key="3">
    <source>
        <dbReference type="ARBA" id="ARBA00022448"/>
    </source>
</evidence>
<feature type="transmembrane region" description="Helical" evidence="8">
    <location>
        <begin position="236"/>
        <end position="259"/>
    </location>
</feature>
<feature type="transmembrane region" description="Helical" evidence="8">
    <location>
        <begin position="184"/>
        <end position="202"/>
    </location>
</feature>
<evidence type="ECO:0000256" key="1">
    <source>
        <dbReference type="ARBA" id="ARBA00004651"/>
    </source>
</evidence>
<protein>
    <submittedName>
        <fullName evidence="9">Transporter</fullName>
    </submittedName>
</protein>
<dbReference type="AlphaFoldDB" id="A0A348WHK8"/>
<organism evidence="9 10">
    <name type="scientific">Roseovarius nubinhibens</name>
    <dbReference type="NCBI Taxonomy" id="314263"/>
    <lineage>
        <taxon>Bacteria</taxon>
        <taxon>Pseudomonadati</taxon>
        <taxon>Pseudomonadota</taxon>
        <taxon>Alphaproteobacteria</taxon>
        <taxon>Rhodobacterales</taxon>
        <taxon>Roseobacteraceae</taxon>
        <taxon>Roseovarius</taxon>
    </lineage>
</organism>
<dbReference type="PANTHER" id="PTHR36838:SF1">
    <property type="entry name" value="SLR1864 PROTEIN"/>
    <property type="match status" value="1"/>
</dbReference>
<name>A0A348WHK8_9RHOB</name>
<accession>A0A348WHK8</accession>
<evidence type="ECO:0000256" key="6">
    <source>
        <dbReference type="ARBA" id="ARBA00022989"/>
    </source>
</evidence>
<evidence type="ECO:0000313" key="9">
    <source>
        <dbReference type="EMBL" id="HAR54020.1"/>
    </source>
</evidence>
<dbReference type="Pfam" id="PF03547">
    <property type="entry name" value="Mem_trans"/>
    <property type="match status" value="1"/>
</dbReference>
<dbReference type="RefSeq" id="WP_339853937.1">
    <property type="nucleotide sequence ID" value="NZ_CAXAXR010000006.1"/>
</dbReference>
<dbReference type="PANTHER" id="PTHR36838">
    <property type="entry name" value="AUXIN EFFLUX CARRIER FAMILY PROTEIN"/>
    <property type="match status" value="1"/>
</dbReference>
<feature type="transmembrane region" description="Helical" evidence="8">
    <location>
        <begin position="39"/>
        <end position="56"/>
    </location>
</feature>
<dbReference type="Gene3D" id="1.20.1530.20">
    <property type="match status" value="1"/>
</dbReference>
<keyword evidence="3" id="KW-0813">Transport</keyword>
<evidence type="ECO:0000256" key="4">
    <source>
        <dbReference type="ARBA" id="ARBA00022475"/>
    </source>
</evidence>
<evidence type="ECO:0000256" key="2">
    <source>
        <dbReference type="ARBA" id="ARBA00010145"/>
    </source>
</evidence>
<keyword evidence="7 8" id="KW-0472">Membrane</keyword>
<keyword evidence="5 8" id="KW-0812">Transmembrane</keyword>
<feature type="transmembrane region" description="Helical" evidence="8">
    <location>
        <begin position="156"/>
        <end position="172"/>
    </location>
</feature>
<evidence type="ECO:0000256" key="7">
    <source>
        <dbReference type="ARBA" id="ARBA00023136"/>
    </source>
</evidence>
<feature type="transmembrane region" description="Helical" evidence="8">
    <location>
        <begin position="209"/>
        <end position="230"/>
    </location>
</feature>
<dbReference type="Proteomes" id="UP000264719">
    <property type="component" value="Unassembled WGS sequence"/>
</dbReference>
<feature type="transmembrane region" description="Helical" evidence="8">
    <location>
        <begin position="123"/>
        <end position="144"/>
    </location>
</feature>
<feature type="transmembrane region" description="Helical" evidence="8">
    <location>
        <begin position="97"/>
        <end position="117"/>
    </location>
</feature>
<comment type="caution">
    <text evidence="9">The sequence shown here is derived from an EMBL/GenBank/DDBJ whole genome shotgun (WGS) entry which is preliminary data.</text>
</comment>
<feature type="transmembrane region" description="Helical" evidence="8">
    <location>
        <begin position="271"/>
        <end position="292"/>
    </location>
</feature>
<sequence>MNLVVTVIGVVAPVFLLAGIGFGWMRLGFDYPLQFVSRLAMNLAVPALVFTALMQAEADLAALGRVALAAVLAHLAVALVGWGLLRGLGFDLRTHLAPFLFGNTGNIGLPLALFAFGQEGLEIAVVVLAISALGYFTFGIKLVAGRGAGLRMLREPMIWATLAGALCLWQGWQTPEIVTKTLTLLGQMAIPLMLITLGVAVGRLSPGKIGPAVALSVVKFAVCAGAGWGIGHWFGLGPVAFGVLVLQMATPVAVTGYLLATKYEADAEAVAGLVVVSTLLAVPFLSLLLSVLI</sequence>
<dbReference type="InterPro" id="IPR004776">
    <property type="entry name" value="Mem_transp_PIN-like"/>
</dbReference>
<evidence type="ECO:0000313" key="10">
    <source>
        <dbReference type="Proteomes" id="UP000264719"/>
    </source>
</evidence>
<comment type="similarity">
    <text evidence="2">Belongs to the auxin efflux carrier (TC 2.A.69) family.</text>
</comment>
<evidence type="ECO:0000256" key="8">
    <source>
        <dbReference type="SAM" id="Phobius"/>
    </source>
</evidence>
<dbReference type="GO" id="GO:0005886">
    <property type="term" value="C:plasma membrane"/>
    <property type="evidence" value="ECO:0007669"/>
    <property type="project" value="UniProtKB-SubCell"/>
</dbReference>
<evidence type="ECO:0000256" key="5">
    <source>
        <dbReference type="ARBA" id="ARBA00022692"/>
    </source>
</evidence>
<feature type="transmembrane region" description="Helical" evidence="8">
    <location>
        <begin position="62"/>
        <end position="85"/>
    </location>
</feature>
<dbReference type="GO" id="GO:0055085">
    <property type="term" value="P:transmembrane transport"/>
    <property type="evidence" value="ECO:0007669"/>
    <property type="project" value="InterPro"/>
</dbReference>
<proteinExistence type="inferred from homology"/>
<keyword evidence="6 8" id="KW-1133">Transmembrane helix</keyword>
<dbReference type="EMBL" id="DMVW01000184">
    <property type="protein sequence ID" value="HAR54020.1"/>
    <property type="molecule type" value="Genomic_DNA"/>
</dbReference>